<organism evidence="1 2">
    <name type="scientific">Abyssobacteria bacterium (strain SURF_5)</name>
    <dbReference type="NCBI Taxonomy" id="2093360"/>
    <lineage>
        <taxon>Bacteria</taxon>
        <taxon>Pseudomonadati</taxon>
        <taxon>Candidatus Hydrogenedentota</taxon>
        <taxon>Candidatus Abyssobacteria</taxon>
    </lineage>
</organism>
<accession>A0A3A4P4L3</accession>
<evidence type="ECO:0000313" key="2">
    <source>
        <dbReference type="Proteomes" id="UP000265882"/>
    </source>
</evidence>
<proteinExistence type="predicted"/>
<evidence type="ECO:0000313" key="1">
    <source>
        <dbReference type="EMBL" id="RJP22894.1"/>
    </source>
</evidence>
<dbReference type="Proteomes" id="UP000265882">
    <property type="component" value="Unassembled WGS sequence"/>
</dbReference>
<name>A0A3A4P4L3_ABYX5</name>
<gene>
    <name evidence="1" type="ORF">C4520_07675</name>
</gene>
<protein>
    <submittedName>
        <fullName evidence="1">Uncharacterized protein</fullName>
    </submittedName>
</protein>
<sequence>MAPLRFHRVLAPAIRLLDRSSGEPNAQPTVDQERTRFPEFPWDLRTLIMLFPQDAPFRFLNLNVTLGLTGTLFDQAKNWAGSAPKEAFDLQFCLESKDTAATYKRYHSISRELSYQTPRGVSFKLGEKLLFEGQWPKYHIQYTQPEDDLTLSMQLDSWPGFHWWVYSPRIYCHYTSFCDCRLEWRWREASGALSVPALHDHGWGKNLLPMRTPLRVFRYEVLRLPESGFALSLWTEGPAGLELKNMGLIRRRTEPPLIMKHYECKVLAWEVFDNYAKQPCRVPKRWIGTQRGENSEFTYEAERSSEPRAIFGEGFLYAFSYKGRQTGARLPSQTVEGSGYAEHLGFTRR</sequence>
<reference evidence="1 2" key="1">
    <citation type="journal article" date="2017" name="ISME J.">
        <title>Energy and carbon metabolisms in a deep terrestrial subsurface fluid microbial community.</title>
        <authorList>
            <person name="Momper L."/>
            <person name="Jungbluth S.P."/>
            <person name="Lee M.D."/>
            <person name="Amend J.P."/>
        </authorList>
    </citation>
    <scope>NUCLEOTIDE SEQUENCE [LARGE SCALE GENOMIC DNA]</scope>
    <source>
        <strain evidence="1">SURF_5</strain>
    </source>
</reference>
<dbReference type="EMBL" id="QZKU01000053">
    <property type="protein sequence ID" value="RJP22894.1"/>
    <property type="molecule type" value="Genomic_DNA"/>
</dbReference>
<dbReference type="AlphaFoldDB" id="A0A3A4P4L3"/>
<comment type="caution">
    <text evidence="1">The sequence shown here is derived from an EMBL/GenBank/DDBJ whole genome shotgun (WGS) entry which is preliminary data.</text>
</comment>